<evidence type="ECO:0000313" key="2">
    <source>
        <dbReference type="EMBL" id="KAF2660312.1"/>
    </source>
</evidence>
<dbReference type="OrthoDB" id="5089392at2759"/>
<dbReference type="EMBL" id="MU004300">
    <property type="protein sequence ID" value="KAF2660312.1"/>
    <property type="molecule type" value="Genomic_DNA"/>
</dbReference>
<evidence type="ECO:0000256" key="1">
    <source>
        <dbReference type="SAM" id="MobiDB-lite"/>
    </source>
</evidence>
<protein>
    <submittedName>
        <fullName evidence="2">Uncharacterized protein</fullName>
    </submittedName>
</protein>
<evidence type="ECO:0000313" key="3">
    <source>
        <dbReference type="Proteomes" id="UP000799324"/>
    </source>
</evidence>
<feature type="region of interest" description="Disordered" evidence="1">
    <location>
        <begin position="1"/>
        <end position="154"/>
    </location>
</feature>
<dbReference type="Proteomes" id="UP000799324">
    <property type="component" value="Unassembled WGS sequence"/>
</dbReference>
<sequence>MVSYTHSHFEPTAPSRSSTGDSHQSMSSGAATPGSDSLSPTSTFSRRGQSAKSPIEESFLGAIASRMRGRSRSRSRNGKSRDRSRSPMLLPPEQFPSTPTPRRTHATQTPQQPRHASHASQSSVSSTATKATRPSLQGPTRRSTSGSDMWRGRHSNTWLFNDFSVTDTAKDIFHFGRKS</sequence>
<dbReference type="AlphaFoldDB" id="A0A6A6TKP1"/>
<feature type="compositionally biased region" description="Basic residues" evidence="1">
    <location>
        <begin position="67"/>
        <end position="78"/>
    </location>
</feature>
<accession>A0A6A6TKP1</accession>
<keyword evidence="3" id="KW-1185">Reference proteome</keyword>
<gene>
    <name evidence="2" type="ORF">K491DRAFT_589380</name>
</gene>
<name>A0A6A6TKP1_9PLEO</name>
<proteinExistence type="predicted"/>
<feature type="compositionally biased region" description="Polar residues" evidence="1">
    <location>
        <begin position="14"/>
        <end position="52"/>
    </location>
</feature>
<feature type="compositionally biased region" description="Polar residues" evidence="1">
    <location>
        <begin position="134"/>
        <end position="147"/>
    </location>
</feature>
<organism evidence="2 3">
    <name type="scientific">Lophiostoma macrostomum CBS 122681</name>
    <dbReference type="NCBI Taxonomy" id="1314788"/>
    <lineage>
        <taxon>Eukaryota</taxon>
        <taxon>Fungi</taxon>
        <taxon>Dikarya</taxon>
        <taxon>Ascomycota</taxon>
        <taxon>Pezizomycotina</taxon>
        <taxon>Dothideomycetes</taxon>
        <taxon>Pleosporomycetidae</taxon>
        <taxon>Pleosporales</taxon>
        <taxon>Lophiostomataceae</taxon>
        <taxon>Lophiostoma</taxon>
    </lineage>
</organism>
<reference evidence="2" key="1">
    <citation type="journal article" date="2020" name="Stud. Mycol.">
        <title>101 Dothideomycetes genomes: a test case for predicting lifestyles and emergence of pathogens.</title>
        <authorList>
            <person name="Haridas S."/>
            <person name="Albert R."/>
            <person name="Binder M."/>
            <person name="Bloem J."/>
            <person name="Labutti K."/>
            <person name="Salamov A."/>
            <person name="Andreopoulos B."/>
            <person name="Baker S."/>
            <person name="Barry K."/>
            <person name="Bills G."/>
            <person name="Bluhm B."/>
            <person name="Cannon C."/>
            <person name="Castanera R."/>
            <person name="Culley D."/>
            <person name="Daum C."/>
            <person name="Ezra D."/>
            <person name="Gonzalez J."/>
            <person name="Henrissat B."/>
            <person name="Kuo A."/>
            <person name="Liang C."/>
            <person name="Lipzen A."/>
            <person name="Lutzoni F."/>
            <person name="Magnuson J."/>
            <person name="Mondo S."/>
            <person name="Nolan M."/>
            <person name="Ohm R."/>
            <person name="Pangilinan J."/>
            <person name="Park H.-J."/>
            <person name="Ramirez L."/>
            <person name="Alfaro M."/>
            <person name="Sun H."/>
            <person name="Tritt A."/>
            <person name="Yoshinaga Y."/>
            <person name="Zwiers L.-H."/>
            <person name="Turgeon B."/>
            <person name="Goodwin S."/>
            <person name="Spatafora J."/>
            <person name="Crous P."/>
            <person name="Grigoriev I."/>
        </authorList>
    </citation>
    <scope>NUCLEOTIDE SEQUENCE</scope>
    <source>
        <strain evidence="2">CBS 122681</strain>
    </source>
</reference>
<feature type="compositionally biased region" description="Low complexity" evidence="1">
    <location>
        <begin position="118"/>
        <end position="132"/>
    </location>
</feature>
<feature type="compositionally biased region" description="Polar residues" evidence="1">
    <location>
        <begin position="95"/>
        <end position="114"/>
    </location>
</feature>